<keyword evidence="1" id="KW-1133">Transmembrane helix</keyword>
<gene>
    <name evidence="2" type="ORF">ACFORF_01590</name>
</gene>
<reference evidence="3" key="1">
    <citation type="journal article" date="2019" name="Int. J. Syst. Evol. Microbiol.">
        <title>The Global Catalogue of Microorganisms (GCM) 10K type strain sequencing project: providing services to taxonomists for standard genome sequencing and annotation.</title>
        <authorList>
            <consortium name="The Broad Institute Genomics Platform"/>
            <consortium name="The Broad Institute Genome Sequencing Center for Infectious Disease"/>
            <person name="Wu L."/>
            <person name="Ma J."/>
        </authorList>
    </citation>
    <scope>NUCLEOTIDE SEQUENCE [LARGE SCALE GENOMIC DNA]</scope>
    <source>
        <strain evidence="3">CCUG 67170</strain>
    </source>
</reference>
<evidence type="ECO:0000256" key="1">
    <source>
        <dbReference type="SAM" id="Phobius"/>
    </source>
</evidence>
<keyword evidence="1" id="KW-0812">Transmembrane</keyword>
<evidence type="ECO:0000313" key="2">
    <source>
        <dbReference type="EMBL" id="MFC3927327.1"/>
    </source>
</evidence>
<evidence type="ECO:0000313" key="3">
    <source>
        <dbReference type="Proteomes" id="UP001595807"/>
    </source>
</evidence>
<dbReference type="Proteomes" id="UP001595807">
    <property type="component" value="Unassembled WGS sequence"/>
</dbReference>
<comment type="caution">
    <text evidence="2">The sequence shown here is derived from an EMBL/GenBank/DDBJ whole genome shotgun (WGS) entry which is preliminary data.</text>
</comment>
<organism evidence="2 3">
    <name type="scientific">Streptococcus caprae</name>
    <dbReference type="NCBI Taxonomy" id="1640501"/>
    <lineage>
        <taxon>Bacteria</taxon>
        <taxon>Bacillati</taxon>
        <taxon>Bacillota</taxon>
        <taxon>Bacilli</taxon>
        <taxon>Lactobacillales</taxon>
        <taxon>Streptococcaceae</taxon>
        <taxon>Streptococcus</taxon>
    </lineage>
</organism>
<keyword evidence="3" id="KW-1185">Reference proteome</keyword>
<evidence type="ECO:0008006" key="4">
    <source>
        <dbReference type="Google" id="ProtNLM"/>
    </source>
</evidence>
<keyword evidence="1" id="KW-0472">Membrane</keyword>
<dbReference type="EMBL" id="JBHRZV010000006">
    <property type="protein sequence ID" value="MFC3927327.1"/>
    <property type="molecule type" value="Genomic_DNA"/>
</dbReference>
<accession>A0ABV8CTA7</accession>
<feature type="transmembrane region" description="Helical" evidence="1">
    <location>
        <begin position="30"/>
        <end position="49"/>
    </location>
</feature>
<protein>
    <recommendedName>
        <fullName evidence="4">Cell wall-active antibiotics response LiaF-like C-terminal domain-containing protein</fullName>
    </recommendedName>
</protein>
<name>A0ABV8CTA7_9STRE</name>
<proteinExistence type="predicted"/>
<sequence length="231" mass="25030">MKKTLIGLGLIALAGYLLFGGSFNLPHLGISLWLLIFVVGFGLATLQNLLRKDWTSSYVCGVITFILLNHHFDWLKVSTGVFIFAAVLAGVGLQILFRPLNSTITIKGKGIHEYIGSEKKSSAKKASGADTVFGSNTRYVNGDVTEVGGDVVFGSSILYFDNAHLPLGHATFSGDAVFSSVKLYVPRDWTVEFTGDRVFSSVKLDPSYTAATNKLYVTGDLVFSSLVVEYI</sequence>
<dbReference type="RefSeq" id="WP_380424737.1">
    <property type="nucleotide sequence ID" value="NZ_JBHRZV010000006.1"/>
</dbReference>
<feature type="transmembrane region" description="Helical" evidence="1">
    <location>
        <begin position="78"/>
        <end position="97"/>
    </location>
</feature>